<sequence length="198" mass="21165">MAEMTDSALLRRSRRWATCVAVVLVALGGLFVAAGVDASQYDSAVGGGLVLGVVTVAFSTGTLVWSLRRLPAVEERARVGRSARREEMTQGATFDRLAGWRVLPPVVPATDRDRIRNRLRAAAVEAVAGSAACDYETARRQVRRGDWTADAVAGAFLGGCPPPRRVVWAARVSQSVAFAVGARATLAAIDRQTDEERT</sequence>
<gene>
    <name evidence="2" type="ORF">SAMN04487945_2295</name>
</gene>
<dbReference type="EMBL" id="FOJA01000001">
    <property type="protein sequence ID" value="SEW22186.1"/>
    <property type="molecule type" value="Genomic_DNA"/>
</dbReference>
<reference evidence="2 3" key="1">
    <citation type="submission" date="2016-10" db="EMBL/GenBank/DDBJ databases">
        <authorList>
            <person name="de Groot N.N."/>
        </authorList>
    </citation>
    <scope>NUCLEOTIDE SEQUENCE [LARGE SCALE GENOMIC DNA]</scope>
    <source>
        <strain evidence="2 3">CGMCC 1.5337</strain>
    </source>
</reference>
<feature type="transmembrane region" description="Helical" evidence="1">
    <location>
        <begin position="48"/>
        <end position="67"/>
    </location>
</feature>
<keyword evidence="1" id="KW-1133">Transmembrane helix</keyword>
<dbReference type="Proteomes" id="UP000198518">
    <property type="component" value="Unassembled WGS sequence"/>
</dbReference>
<evidence type="ECO:0000256" key="1">
    <source>
        <dbReference type="SAM" id="Phobius"/>
    </source>
</evidence>
<evidence type="ECO:0000313" key="3">
    <source>
        <dbReference type="Proteomes" id="UP000198518"/>
    </source>
</evidence>
<proteinExistence type="predicted"/>
<protein>
    <submittedName>
        <fullName evidence="2">Uncharacterized protein</fullName>
    </submittedName>
</protein>
<accession>A0A1I0Q5W1</accession>
<dbReference type="InterPro" id="IPR055693">
    <property type="entry name" value="DUF7269"/>
</dbReference>
<evidence type="ECO:0000313" key="2">
    <source>
        <dbReference type="EMBL" id="SEW22186.1"/>
    </source>
</evidence>
<name>A0A1I0Q5W1_9EURY</name>
<dbReference type="STRING" id="355548.SAMN04487945_2295"/>
<keyword evidence="1" id="KW-0472">Membrane</keyword>
<organism evidence="2 3">
    <name type="scientific">Halobacterium jilantaiense</name>
    <dbReference type="NCBI Taxonomy" id="355548"/>
    <lineage>
        <taxon>Archaea</taxon>
        <taxon>Methanobacteriati</taxon>
        <taxon>Methanobacteriota</taxon>
        <taxon>Stenosarchaea group</taxon>
        <taxon>Halobacteria</taxon>
        <taxon>Halobacteriales</taxon>
        <taxon>Halobacteriaceae</taxon>
        <taxon>Halobacterium</taxon>
    </lineage>
</organism>
<keyword evidence="3" id="KW-1185">Reference proteome</keyword>
<keyword evidence="1" id="KW-0812">Transmembrane</keyword>
<dbReference type="Pfam" id="PF23933">
    <property type="entry name" value="DUF7269"/>
    <property type="match status" value="1"/>
</dbReference>
<dbReference type="AlphaFoldDB" id="A0A1I0Q5W1"/>